<dbReference type="InterPro" id="IPR000412">
    <property type="entry name" value="ABC_2_transport"/>
</dbReference>
<evidence type="ECO:0000256" key="8">
    <source>
        <dbReference type="ARBA" id="ARBA00023047"/>
    </source>
</evidence>
<keyword evidence="7 10" id="KW-1133">Transmembrane helix</keyword>
<keyword evidence="9 10" id="KW-0472">Membrane</keyword>
<reference evidence="12 13" key="1">
    <citation type="journal article" date="2013" name="Int. J. Syst. Evol. Microbiol.">
        <title>Roseomonas aerophila sp. nov., isolated from air.</title>
        <authorList>
            <person name="Kim S.J."/>
            <person name="Weon H.Y."/>
            <person name="Ahn J.H."/>
            <person name="Hong S.B."/>
            <person name="Seok S.J."/>
            <person name="Whang K.S."/>
            <person name="Kwon S.W."/>
        </authorList>
    </citation>
    <scope>NUCLEOTIDE SEQUENCE [LARGE SCALE GENOMIC DNA]</scope>
    <source>
        <strain evidence="12 13">NBRC 108923</strain>
    </source>
</reference>
<keyword evidence="3" id="KW-0813">Transport</keyword>
<proteinExistence type="inferred from homology"/>
<name>A0ABR7RSI8_9PROT</name>
<gene>
    <name evidence="12" type="ORF">IBL26_22340</name>
</gene>
<feature type="domain" description="ABC-2 type transporter transmembrane" evidence="11">
    <location>
        <begin position="21"/>
        <end position="226"/>
    </location>
</feature>
<dbReference type="RefSeq" id="WP_187786732.1">
    <property type="nucleotide sequence ID" value="NZ_JACTVA010000061.1"/>
</dbReference>
<evidence type="ECO:0000256" key="4">
    <source>
        <dbReference type="ARBA" id="ARBA00022475"/>
    </source>
</evidence>
<dbReference type="Proteomes" id="UP000626026">
    <property type="component" value="Unassembled WGS sequence"/>
</dbReference>
<dbReference type="PRINTS" id="PR00164">
    <property type="entry name" value="ABC2TRNSPORT"/>
</dbReference>
<keyword evidence="6 10" id="KW-0812">Transmembrane</keyword>
<comment type="similarity">
    <text evidence="2">Belongs to the ABC-2 integral membrane protein family.</text>
</comment>
<comment type="caution">
    <text evidence="12">The sequence shown here is derived from an EMBL/GenBank/DDBJ whole genome shotgun (WGS) entry which is preliminary data.</text>
</comment>
<dbReference type="PANTHER" id="PTHR30413:SF10">
    <property type="entry name" value="CAPSULE POLYSACCHARIDE EXPORT INNER-MEMBRANE PROTEIN CTRC"/>
    <property type="match status" value="1"/>
</dbReference>
<feature type="transmembrane region" description="Helical" evidence="10">
    <location>
        <begin position="237"/>
        <end position="258"/>
    </location>
</feature>
<keyword evidence="4" id="KW-1003">Cell membrane</keyword>
<evidence type="ECO:0000313" key="13">
    <source>
        <dbReference type="Proteomes" id="UP000626026"/>
    </source>
</evidence>
<feature type="transmembrane region" description="Helical" evidence="10">
    <location>
        <begin position="39"/>
        <end position="60"/>
    </location>
</feature>
<feature type="transmembrane region" description="Helical" evidence="10">
    <location>
        <begin position="72"/>
        <end position="89"/>
    </location>
</feature>
<dbReference type="EMBL" id="JACTVA010000061">
    <property type="protein sequence ID" value="MBC9209600.1"/>
    <property type="molecule type" value="Genomic_DNA"/>
</dbReference>
<protein>
    <submittedName>
        <fullName evidence="12">ABC transporter permease</fullName>
    </submittedName>
</protein>
<feature type="transmembrane region" description="Helical" evidence="10">
    <location>
        <begin position="149"/>
        <end position="174"/>
    </location>
</feature>
<comment type="subcellular location">
    <subcellularLocation>
        <location evidence="1">Cell membrane</location>
        <topology evidence="1">Multi-pass membrane protein</topology>
    </subcellularLocation>
</comment>
<evidence type="ECO:0000256" key="1">
    <source>
        <dbReference type="ARBA" id="ARBA00004651"/>
    </source>
</evidence>
<keyword evidence="5" id="KW-0762">Sugar transport</keyword>
<dbReference type="Pfam" id="PF01061">
    <property type="entry name" value="ABC2_membrane"/>
    <property type="match status" value="1"/>
</dbReference>
<sequence>MIGNVPQRQRDGGLAAQLRVLHALVLREMLTRFGQSRVGYLWLVGEPVMLAVGVSSIHWVTGHGLPNGVPVFMFYGLSYAPFFMFRSIVSRNSGAINGNRSLLYHRSIHLHDLTLARTVVEFTAILPVVIGFVLGGMLFAGIFPANPGLFLLAMVLSALLGHGVGTLVAALIVIFEPLERVVHPLTYLMMPLSAAFGMVDSMPPEAQKVLLSIPLAHVNEAMRDAMWGDKIVSHYDLGFVALWVLILNFLGIAALRAVRHRISMAA</sequence>
<keyword evidence="13" id="KW-1185">Reference proteome</keyword>
<feature type="transmembrane region" description="Helical" evidence="10">
    <location>
        <begin position="119"/>
        <end position="143"/>
    </location>
</feature>
<evidence type="ECO:0000256" key="2">
    <source>
        <dbReference type="ARBA" id="ARBA00007783"/>
    </source>
</evidence>
<organism evidence="12 13">
    <name type="scientific">Teichococcus aerophilus</name>
    <dbReference type="NCBI Taxonomy" id="1224513"/>
    <lineage>
        <taxon>Bacteria</taxon>
        <taxon>Pseudomonadati</taxon>
        <taxon>Pseudomonadota</taxon>
        <taxon>Alphaproteobacteria</taxon>
        <taxon>Acetobacterales</taxon>
        <taxon>Roseomonadaceae</taxon>
        <taxon>Roseomonas</taxon>
    </lineage>
</organism>
<evidence type="ECO:0000259" key="11">
    <source>
        <dbReference type="Pfam" id="PF01061"/>
    </source>
</evidence>
<dbReference type="PANTHER" id="PTHR30413">
    <property type="entry name" value="INNER MEMBRANE TRANSPORT PERMEASE"/>
    <property type="match status" value="1"/>
</dbReference>
<accession>A0ABR7RSI8</accession>
<keyword evidence="8" id="KW-0625">Polysaccharide transport</keyword>
<evidence type="ECO:0000256" key="10">
    <source>
        <dbReference type="SAM" id="Phobius"/>
    </source>
</evidence>
<dbReference type="InterPro" id="IPR013525">
    <property type="entry name" value="ABC2_TM"/>
</dbReference>
<feature type="transmembrane region" description="Helical" evidence="10">
    <location>
        <begin position="181"/>
        <end position="199"/>
    </location>
</feature>
<evidence type="ECO:0000313" key="12">
    <source>
        <dbReference type="EMBL" id="MBC9209600.1"/>
    </source>
</evidence>
<evidence type="ECO:0000256" key="9">
    <source>
        <dbReference type="ARBA" id="ARBA00023136"/>
    </source>
</evidence>
<evidence type="ECO:0000256" key="3">
    <source>
        <dbReference type="ARBA" id="ARBA00022448"/>
    </source>
</evidence>
<evidence type="ECO:0000256" key="5">
    <source>
        <dbReference type="ARBA" id="ARBA00022597"/>
    </source>
</evidence>
<evidence type="ECO:0000256" key="6">
    <source>
        <dbReference type="ARBA" id="ARBA00022692"/>
    </source>
</evidence>
<evidence type="ECO:0000256" key="7">
    <source>
        <dbReference type="ARBA" id="ARBA00022989"/>
    </source>
</evidence>